<accession>A0A154PGU4</accession>
<evidence type="ECO:0000259" key="4">
    <source>
        <dbReference type="PROSITE" id="PS51186"/>
    </source>
</evidence>
<dbReference type="FunFam" id="3.40.630.30:FF:000064">
    <property type="entry name" value="GNAT family acetyltransferase"/>
    <property type="match status" value="1"/>
</dbReference>
<protein>
    <submittedName>
        <fullName evidence="5">Diamine acetyltransferase 2</fullName>
    </submittedName>
</protein>
<proteinExistence type="inferred from homology"/>
<name>A0A154PGU4_DUFNO</name>
<dbReference type="CDD" id="cd04301">
    <property type="entry name" value="NAT_SF"/>
    <property type="match status" value="1"/>
</dbReference>
<dbReference type="Proteomes" id="UP000076502">
    <property type="component" value="Unassembled WGS sequence"/>
</dbReference>
<dbReference type="Pfam" id="PF00583">
    <property type="entry name" value="Acetyltransf_1"/>
    <property type="match status" value="1"/>
</dbReference>
<dbReference type="STRING" id="178035.A0A154PGU4"/>
<keyword evidence="2 5" id="KW-0808">Transferase</keyword>
<keyword evidence="3" id="KW-0012">Acyltransferase</keyword>
<organism evidence="5 6">
    <name type="scientific">Dufourea novaeangliae</name>
    <name type="common">Sweat bee</name>
    <dbReference type="NCBI Taxonomy" id="178035"/>
    <lineage>
        <taxon>Eukaryota</taxon>
        <taxon>Metazoa</taxon>
        <taxon>Ecdysozoa</taxon>
        <taxon>Arthropoda</taxon>
        <taxon>Hexapoda</taxon>
        <taxon>Insecta</taxon>
        <taxon>Pterygota</taxon>
        <taxon>Neoptera</taxon>
        <taxon>Endopterygota</taxon>
        <taxon>Hymenoptera</taxon>
        <taxon>Apocrita</taxon>
        <taxon>Aculeata</taxon>
        <taxon>Apoidea</taxon>
        <taxon>Anthophila</taxon>
        <taxon>Halictidae</taxon>
        <taxon>Rophitinae</taxon>
        <taxon>Dufourea</taxon>
    </lineage>
</organism>
<dbReference type="PANTHER" id="PTHR10545:SF29">
    <property type="entry name" value="GH14572P-RELATED"/>
    <property type="match status" value="1"/>
</dbReference>
<reference evidence="5 6" key="1">
    <citation type="submission" date="2015-07" db="EMBL/GenBank/DDBJ databases">
        <title>The genome of Dufourea novaeangliae.</title>
        <authorList>
            <person name="Pan H."/>
            <person name="Kapheim K."/>
        </authorList>
    </citation>
    <scope>NUCLEOTIDE SEQUENCE [LARGE SCALE GENOMIC DNA]</scope>
    <source>
        <strain evidence="5">0120121106</strain>
        <tissue evidence="5">Whole body</tissue>
    </source>
</reference>
<dbReference type="PROSITE" id="PS51186">
    <property type="entry name" value="GNAT"/>
    <property type="match status" value="1"/>
</dbReference>
<dbReference type="InterPro" id="IPR016181">
    <property type="entry name" value="Acyl_CoA_acyltransferase"/>
</dbReference>
<dbReference type="AlphaFoldDB" id="A0A154PGU4"/>
<evidence type="ECO:0000256" key="2">
    <source>
        <dbReference type="ARBA" id="ARBA00022679"/>
    </source>
</evidence>
<dbReference type="GO" id="GO:0008080">
    <property type="term" value="F:N-acetyltransferase activity"/>
    <property type="evidence" value="ECO:0007669"/>
    <property type="project" value="TreeGrafter"/>
</dbReference>
<dbReference type="SUPFAM" id="SSF55729">
    <property type="entry name" value="Acyl-CoA N-acyltransferases (Nat)"/>
    <property type="match status" value="1"/>
</dbReference>
<comment type="similarity">
    <text evidence="1">Belongs to the acetyltransferase family.</text>
</comment>
<feature type="domain" description="N-acetyltransferase" evidence="4">
    <location>
        <begin position="1"/>
        <end position="127"/>
    </location>
</feature>
<evidence type="ECO:0000256" key="1">
    <source>
        <dbReference type="ARBA" id="ARBA00008694"/>
    </source>
</evidence>
<gene>
    <name evidence="5" type="ORF">WN55_01975</name>
</gene>
<sequence>MSEGPKINHTTLEADGFDAEHPLFICYVAEVNKNVVGYAISYYTYSTWCGKAMYLEDIYVTLEYRKKHIGSKLLKAIAKEAVDTNCCRLDFSVLEWNPAQHFYKVKGAADLTLEEGWHHYRFSDTALKALSTATDA</sequence>
<dbReference type="InterPro" id="IPR051016">
    <property type="entry name" value="Diverse_Substrate_AcTransf"/>
</dbReference>
<dbReference type="OrthoDB" id="7305308at2759"/>
<evidence type="ECO:0000256" key="3">
    <source>
        <dbReference type="ARBA" id="ARBA00023315"/>
    </source>
</evidence>
<dbReference type="PANTHER" id="PTHR10545">
    <property type="entry name" value="DIAMINE N-ACETYLTRANSFERASE"/>
    <property type="match status" value="1"/>
</dbReference>
<dbReference type="Gene3D" id="3.40.630.30">
    <property type="match status" value="1"/>
</dbReference>
<dbReference type="InterPro" id="IPR000182">
    <property type="entry name" value="GNAT_dom"/>
</dbReference>
<evidence type="ECO:0000313" key="6">
    <source>
        <dbReference type="Proteomes" id="UP000076502"/>
    </source>
</evidence>
<dbReference type="EMBL" id="KQ434892">
    <property type="protein sequence ID" value="KZC10538.1"/>
    <property type="molecule type" value="Genomic_DNA"/>
</dbReference>
<keyword evidence="6" id="KW-1185">Reference proteome</keyword>
<evidence type="ECO:0000313" key="5">
    <source>
        <dbReference type="EMBL" id="KZC10538.1"/>
    </source>
</evidence>